<dbReference type="EC" id="3.2.2.-" evidence="14"/>
<reference evidence="16" key="3">
    <citation type="submission" date="2025-09" db="UniProtKB">
        <authorList>
            <consortium name="Ensembl"/>
        </authorList>
    </citation>
    <scope>IDENTIFICATION</scope>
</reference>
<evidence type="ECO:0000256" key="12">
    <source>
        <dbReference type="ARBA" id="ARBA00023295"/>
    </source>
</evidence>
<dbReference type="AlphaFoldDB" id="H2ZQ65"/>
<evidence type="ECO:0000256" key="4">
    <source>
        <dbReference type="ARBA" id="ARBA00022723"/>
    </source>
</evidence>
<dbReference type="Pfam" id="PF00730">
    <property type="entry name" value="HhH-GPD"/>
    <property type="match status" value="1"/>
</dbReference>
<evidence type="ECO:0000259" key="15">
    <source>
        <dbReference type="SMART" id="SM00478"/>
    </source>
</evidence>
<dbReference type="CDD" id="cd00056">
    <property type="entry name" value="ENDO3c"/>
    <property type="match status" value="1"/>
</dbReference>
<evidence type="ECO:0000256" key="7">
    <source>
        <dbReference type="ARBA" id="ARBA00022946"/>
    </source>
</evidence>
<keyword evidence="3" id="KW-0004">4Fe-4S</keyword>
<dbReference type="PANTHER" id="PTHR43286:SF1">
    <property type="entry name" value="ENDONUCLEASE III-LIKE PROTEIN 1"/>
    <property type="match status" value="1"/>
</dbReference>
<dbReference type="HAMAP" id="MF_03183">
    <property type="entry name" value="Endonuclease_III_Nth"/>
    <property type="match status" value="1"/>
</dbReference>
<dbReference type="GO" id="GO:0051539">
    <property type="term" value="F:4 iron, 4 sulfur cluster binding"/>
    <property type="evidence" value="ECO:0007669"/>
    <property type="project" value="UniProtKB-KW"/>
</dbReference>
<keyword evidence="9" id="KW-0411">Iron-sulfur</keyword>
<keyword evidence="11 14" id="KW-0456">Lyase</keyword>
<dbReference type="GO" id="GO:0006285">
    <property type="term" value="P:base-excision repair, AP site formation"/>
    <property type="evidence" value="ECO:0007669"/>
    <property type="project" value="UniProtKB-UniRule"/>
</dbReference>
<dbReference type="SMART" id="SM00478">
    <property type="entry name" value="ENDO3c"/>
    <property type="match status" value="1"/>
</dbReference>
<dbReference type="FunFam" id="1.10.1670.10:FF:000003">
    <property type="entry name" value="Endonuclease III homolog"/>
    <property type="match status" value="1"/>
</dbReference>
<dbReference type="GO" id="GO:0006289">
    <property type="term" value="P:nucleotide-excision repair"/>
    <property type="evidence" value="ECO:0007669"/>
    <property type="project" value="TreeGrafter"/>
</dbReference>
<gene>
    <name evidence="14" type="primary">NTH1</name>
</gene>
<dbReference type="InterPro" id="IPR003651">
    <property type="entry name" value="Endonuclease3_FeS-loop_motif"/>
</dbReference>
<evidence type="ECO:0000256" key="10">
    <source>
        <dbReference type="ARBA" id="ARBA00023204"/>
    </source>
</evidence>
<evidence type="ECO:0000256" key="8">
    <source>
        <dbReference type="ARBA" id="ARBA00023004"/>
    </source>
</evidence>
<evidence type="ECO:0000256" key="6">
    <source>
        <dbReference type="ARBA" id="ARBA00022801"/>
    </source>
</evidence>
<evidence type="ECO:0000256" key="9">
    <source>
        <dbReference type="ARBA" id="ARBA00023014"/>
    </source>
</evidence>
<name>H2ZQ65_CIOSA</name>
<evidence type="ECO:0000256" key="3">
    <source>
        <dbReference type="ARBA" id="ARBA00022485"/>
    </source>
</evidence>
<keyword evidence="4" id="KW-0479">Metal-binding</keyword>
<comment type="cofactor">
    <cofactor evidence="1">
        <name>[4Fe-4S] cluster</name>
        <dbReference type="ChEBI" id="CHEBI:49883"/>
    </cofactor>
</comment>
<keyword evidence="14" id="KW-0496">Mitochondrion</keyword>
<dbReference type="Gene3D" id="1.10.1670.10">
    <property type="entry name" value="Helix-hairpin-Helix base-excision DNA repair enzymes (C-terminal)"/>
    <property type="match status" value="1"/>
</dbReference>
<dbReference type="InterPro" id="IPR030841">
    <property type="entry name" value="NTH1"/>
</dbReference>
<comment type="function">
    <text evidence="14">Bifunctional DNA N-glycosylase with associated apurinic/apyrimidinic (AP) lyase function that catalyzes the first step in base excision repair (BER), the primary repair pathway for the repair of oxidative DNA damage. The DNA N-glycosylase activity releases the damaged DNA base from DNA by cleaving the N-glycosidic bond, leaving an AP site. The AP lyase activity cleaves the phosphodiester bond 3' to the AP site by a beta-elimination. Primarily recognizes and repairs oxidative base damage of pyrimidines.</text>
</comment>
<dbReference type="InterPro" id="IPR023170">
    <property type="entry name" value="HhH_base_excis_C"/>
</dbReference>
<keyword evidence="8" id="KW-0408">Iron</keyword>
<dbReference type="GO" id="GO:0003677">
    <property type="term" value="F:DNA binding"/>
    <property type="evidence" value="ECO:0007669"/>
    <property type="project" value="UniProtKB-UniRule"/>
</dbReference>
<keyword evidence="6 14" id="KW-0378">Hydrolase</keyword>
<evidence type="ECO:0000313" key="16">
    <source>
        <dbReference type="Ensembl" id="ENSCSAVP00000019731.1"/>
    </source>
</evidence>
<proteinExistence type="inferred from homology"/>
<comment type="caution">
    <text evidence="14">Lacks conserved residue(s) required for the propagation of feature annotation.</text>
</comment>
<dbReference type="GO" id="GO:0140078">
    <property type="term" value="F:class I DNA-(apurinic or apyrimidinic site) endonuclease activity"/>
    <property type="evidence" value="ECO:0007669"/>
    <property type="project" value="UniProtKB-EC"/>
</dbReference>
<dbReference type="Pfam" id="PF00633">
    <property type="entry name" value="HHH"/>
    <property type="match status" value="1"/>
</dbReference>
<keyword evidence="10 14" id="KW-0234">DNA repair</keyword>
<dbReference type="Gene3D" id="1.10.340.30">
    <property type="entry name" value="Hypothetical protein, domain 2"/>
    <property type="match status" value="1"/>
</dbReference>
<dbReference type="GeneTree" id="ENSGT00510000047513"/>
<comment type="similarity">
    <text evidence="2 14">Belongs to the Nth/MutY family.</text>
</comment>
<dbReference type="SUPFAM" id="SSF48150">
    <property type="entry name" value="DNA-glycosylase"/>
    <property type="match status" value="1"/>
</dbReference>
<dbReference type="InterPro" id="IPR011257">
    <property type="entry name" value="DNA_glycosylase"/>
</dbReference>
<accession>H2ZQ65</accession>
<dbReference type="OMA" id="WQQFTHL"/>
<dbReference type="InterPro" id="IPR004036">
    <property type="entry name" value="Endonuclease-III-like_CS2"/>
</dbReference>
<organism evidence="16 17">
    <name type="scientific">Ciona savignyi</name>
    <name type="common">Pacific transparent sea squirt</name>
    <dbReference type="NCBI Taxonomy" id="51511"/>
    <lineage>
        <taxon>Eukaryota</taxon>
        <taxon>Metazoa</taxon>
        <taxon>Chordata</taxon>
        <taxon>Tunicata</taxon>
        <taxon>Ascidiacea</taxon>
        <taxon>Phlebobranchia</taxon>
        <taxon>Cionidae</taxon>
        <taxon>Ciona</taxon>
    </lineage>
</organism>
<dbReference type="PROSITE" id="PS01155">
    <property type="entry name" value="ENDONUCLEASE_III_2"/>
    <property type="match status" value="1"/>
</dbReference>
<keyword evidence="17" id="KW-1185">Reference proteome</keyword>
<dbReference type="eggNOG" id="KOG1921">
    <property type="taxonomic scope" value="Eukaryota"/>
</dbReference>
<keyword evidence="12 14" id="KW-0326">Glycosidase</keyword>
<dbReference type="Ensembl" id="ENSCSAVT00000019944.1">
    <property type="protein sequence ID" value="ENSCSAVP00000019731.1"/>
    <property type="gene ID" value="ENSCSAVG00000011569.1"/>
</dbReference>
<dbReference type="InParanoid" id="H2ZQ65"/>
<keyword evidence="14" id="KW-0539">Nucleus</keyword>
<evidence type="ECO:0000256" key="13">
    <source>
        <dbReference type="ARBA" id="ARBA00044632"/>
    </source>
</evidence>
<sequence length="283" mass="32398">MSEMKPACSKYFGPSTRTRAKCTHVLTEQNVLKTTSKRKAQSISSKVATKAGKRKLQVRYEPDNWREVLGNIRTMRKSLNAPVDVMGCERCTRDNFTKREKRFHILVSLMLSSQTKDHVTYAAMSRLIEYGLTIENMIEISEEKLGELIYPVGFWKKKVKFLKQAFLMIREEFDGDIPTSVESLVKLPGVGPKMAYLTMNCAWNKVVGIGVDVHVHRISNRLGWVKKAKDPEQTRKQLEDWLPKELWKEVNWLLVGFGQQICLPTTPKCSECLNNKVCPSAKS</sequence>
<keyword evidence="5 14" id="KW-0227">DNA damage</keyword>
<dbReference type="HOGENOM" id="CLU_012862_4_2_1"/>
<evidence type="ECO:0000256" key="1">
    <source>
        <dbReference type="ARBA" id="ARBA00001966"/>
    </source>
</evidence>
<dbReference type="Proteomes" id="UP000007875">
    <property type="component" value="Unassembled WGS sequence"/>
</dbReference>
<dbReference type="GO" id="GO:0046872">
    <property type="term" value="F:metal ion binding"/>
    <property type="evidence" value="ECO:0007669"/>
    <property type="project" value="UniProtKB-KW"/>
</dbReference>
<dbReference type="PANTHER" id="PTHR43286">
    <property type="entry name" value="ENDONUCLEASE III-LIKE PROTEIN 1"/>
    <property type="match status" value="1"/>
</dbReference>
<dbReference type="InterPro" id="IPR000445">
    <property type="entry name" value="HhH_motif"/>
</dbReference>
<evidence type="ECO:0000256" key="2">
    <source>
        <dbReference type="ARBA" id="ARBA00008343"/>
    </source>
</evidence>
<reference evidence="17" key="1">
    <citation type="submission" date="2003-08" db="EMBL/GenBank/DDBJ databases">
        <authorList>
            <person name="Birren B."/>
            <person name="Nusbaum C."/>
            <person name="Abebe A."/>
            <person name="Abouelleil A."/>
            <person name="Adekoya E."/>
            <person name="Ait-zahra M."/>
            <person name="Allen N."/>
            <person name="Allen T."/>
            <person name="An P."/>
            <person name="Anderson M."/>
            <person name="Anderson S."/>
            <person name="Arachchi H."/>
            <person name="Armbruster J."/>
            <person name="Bachantsang P."/>
            <person name="Baldwin J."/>
            <person name="Barry A."/>
            <person name="Bayul T."/>
            <person name="Blitshsteyn B."/>
            <person name="Bloom T."/>
            <person name="Blye J."/>
            <person name="Boguslavskiy L."/>
            <person name="Borowsky M."/>
            <person name="Boukhgalter B."/>
            <person name="Brunache A."/>
            <person name="Butler J."/>
            <person name="Calixte N."/>
            <person name="Calvo S."/>
            <person name="Camarata J."/>
            <person name="Campo K."/>
            <person name="Chang J."/>
            <person name="Cheshatsang Y."/>
            <person name="Citroen M."/>
            <person name="Collymore A."/>
            <person name="Considine T."/>
            <person name="Cook A."/>
            <person name="Cooke P."/>
            <person name="Corum B."/>
            <person name="Cuomo C."/>
            <person name="David R."/>
            <person name="Dawoe T."/>
            <person name="Degray S."/>
            <person name="Dodge S."/>
            <person name="Dooley K."/>
            <person name="Dorje P."/>
            <person name="Dorjee K."/>
            <person name="Dorris L."/>
            <person name="Duffey N."/>
            <person name="Dupes A."/>
            <person name="Elkins T."/>
            <person name="Engels R."/>
            <person name="Erickson J."/>
            <person name="Farina A."/>
            <person name="Faro S."/>
            <person name="Ferreira P."/>
            <person name="Fischer H."/>
            <person name="Fitzgerald M."/>
            <person name="Foley K."/>
            <person name="Gage D."/>
            <person name="Galagan J."/>
            <person name="Gearin G."/>
            <person name="Gnerre S."/>
            <person name="Gnirke A."/>
            <person name="Goyette A."/>
            <person name="Graham J."/>
            <person name="Grandbois E."/>
            <person name="Gyaltsen K."/>
            <person name="Hafez N."/>
            <person name="Hagopian D."/>
            <person name="Hagos B."/>
            <person name="Hall J."/>
            <person name="Hatcher B."/>
            <person name="Heller A."/>
            <person name="Higgins H."/>
            <person name="Honan T."/>
            <person name="Horn A."/>
            <person name="Houde N."/>
            <person name="Hughes L."/>
            <person name="Hulme W."/>
            <person name="Husby E."/>
            <person name="Iliev I."/>
            <person name="Jaffe D."/>
            <person name="Jones C."/>
            <person name="Kamal M."/>
            <person name="Kamat A."/>
            <person name="Kamvysselis M."/>
            <person name="Karlsson E."/>
            <person name="Kells C."/>
            <person name="Kieu A."/>
            <person name="Kisner P."/>
            <person name="Kodira C."/>
            <person name="Kulbokas E."/>
            <person name="Labutti K."/>
            <person name="Lama D."/>
            <person name="Landers T."/>
            <person name="Leger J."/>
            <person name="Levine S."/>
            <person name="Lewis D."/>
            <person name="Lewis T."/>
            <person name="Lindblad-toh K."/>
            <person name="Liu X."/>
            <person name="Lokyitsang T."/>
            <person name="Lokyitsang Y."/>
            <person name="Lucien O."/>
            <person name="Lui A."/>
            <person name="Ma L.J."/>
            <person name="Mabbitt R."/>
            <person name="Macdonald J."/>
            <person name="Maclean C."/>
            <person name="Major J."/>
            <person name="Manning J."/>
            <person name="Marabella R."/>
            <person name="Maru K."/>
            <person name="Matthews C."/>
            <person name="Mauceli E."/>
            <person name="Mccarthy M."/>
            <person name="Mcdonough S."/>
            <person name="Mcghee T."/>
            <person name="Meldrim J."/>
            <person name="Meneus L."/>
            <person name="Mesirov J."/>
            <person name="Mihalev A."/>
            <person name="Mihova T."/>
            <person name="Mikkelsen T."/>
            <person name="Mlenga V."/>
            <person name="Moru K."/>
            <person name="Mozes J."/>
            <person name="Mulrain L."/>
            <person name="Munson G."/>
            <person name="Naylor J."/>
            <person name="Newes C."/>
            <person name="Nguyen C."/>
            <person name="Nguyen N."/>
            <person name="Nguyen T."/>
            <person name="Nicol R."/>
            <person name="Nielsen C."/>
            <person name="Nizzari M."/>
            <person name="Norbu C."/>
            <person name="Norbu N."/>
            <person name="O'donnell P."/>
            <person name="Okoawo O."/>
            <person name="O'leary S."/>
            <person name="Omotosho B."/>
            <person name="O'neill K."/>
            <person name="Osman S."/>
            <person name="Parker S."/>
            <person name="Perrin D."/>
            <person name="Phunkhang P."/>
            <person name="Piqani B."/>
            <person name="Purcell S."/>
            <person name="Rachupka T."/>
            <person name="Ramasamy U."/>
            <person name="Rameau R."/>
            <person name="Ray V."/>
            <person name="Raymond C."/>
            <person name="Retta R."/>
            <person name="Richardson S."/>
            <person name="Rise C."/>
            <person name="Rodriguez J."/>
            <person name="Rogers J."/>
            <person name="Rogov P."/>
            <person name="Rutman M."/>
            <person name="Schupbach R."/>
            <person name="Seaman C."/>
            <person name="Settipalli S."/>
            <person name="Sharpe T."/>
            <person name="Sheridan J."/>
            <person name="Sherpa N."/>
            <person name="Shi J."/>
            <person name="Smirnov S."/>
            <person name="Smith C."/>
            <person name="Sougnez C."/>
            <person name="Spencer B."/>
            <person name="Stalker J."/>
            <person name="Stange-thomann N."/>
            <person name="Stavropoulos S."/>
            <person name="Stetson K."/>
            <person name="Stone C."/>
            <person name="Stone S."/>
            <person name="Stubbs M."/>
            <person name="Talamas J."/>
            <person name="Tchuinga P."/>
            <person name="Tenzing P."/>
            <person name="Tesfaye S."/>
            <person name="Theodore J."/>
            <person name="Thoulutsang Y."/>
            <person name="Topham K."/>
            <person name="Towey S."/>
            <person name="Tsamla T."/>
            <person name="Tsomo N."/>
            <person name="Vallee D."/>
            <person name="Vassiliev H."/>
            <person name="Venkataraman V."/>
            <person name="Vinson J."/>
            <person name="Vo A."/>
            <person name="Wade C."/>
            <person name="Wang S."/>
            <person name="Wangchuk T."/>
            <person name="Wangdi T."/>
            <person name="Whittaker C."/>
            <person name="Wilkinson J."/>
            <person name="Wu Y."/>
            <person name="Wyman D."/>
            <person name="Yadav S."/>
            <person name="Yang S."/>
            <person name="Yang X."/>
            <person name="Yeager S."/>
            <person name="Yee E."/>
            <person name="Young G."/>
            <person name="Zainoun J."/>
            <person name="Zembeck L."/>
            <person name="Zimmer A."/>
            <person name="Zody M."/>
            <person name="Lander E."/>
        </authorList>
    </citation>
    <scope>NUCLEOTIDE SEQUENCE [LARGE SCALE GENOMIC DNA]</scope>
</reference>
<keyword evidence="7" id="KW-0809">Transit peptide</keyword>
<dbReference type="STRING" id="51511.ENSCSAVP00000019731"/>
<evidence type="ECO:0000313" key="17">
    <source>
        <dbReference type="Proteomes" id="UP000007875"/>
    </source>
</evidence>
<dbReference type="InterPro" id="IPR003265">
    <property type="entry name" value="HhH-GPD_domain"/>
</dbReference>
<dbReference type="GO" id="GO:0000703">
    <property type="term" value="F:oxidized pyrimidine nucleobase lesion DNA N-glycosylase activity"/>
    <property type="evidence" value="ECO:0007669"/>
    <property type="project" value="UniProtKB-UniRule"/>
</dbReference>
<dbReference type="GO" id="GO:0005739">
    <property type="term" value="C:mitochondrion"/>
    <property type="evidence" value="ECO:0007669"/>
    <property type="project" value="UniProtKB-SubCell"/>
</dbReference>
<protein>
    <recommendedName>
        <fullName evidence="14">Endonuclease III homolog</fullName>
        <ecNumber evidence="14">3.2.2.-</ecNumber>
        <ecNumber evidence="14">4.2.99.18</ecNumber>
    </recommendedName>
    <alternativeName>
        <fullName evidence="14">Bifunctional DNA N-glycosylase/DNA-(apurinic or apyrimidinic site) lyase</fullName>
        <shortName evidence="14">DNA glycosylase/AP lyase</shortName>
    </alternativeName>
</protein>
<dbReference type="EC" id="4.2.99.18" evidence="14"/>
<evidence type="ECO:0000256" key="5">
    <source>
        <dbReference type="ARBA" id="ARBA00022763"/>
    </source>
</evidence>
<evidence type="ECO:0000256" key="11">
    <source>
        <dbReference type="ARBA" id="ARBA00023239"/>
    </source>
</evidence>
<dbReference type="FunFam" id="1.10.340.30:FF:000005">
    <property type="entry name" value="Endonuclease III-like protein 1"/>
    <property type="match status" value="1"/>
</dbReference>
<comment type="subcellular location">
    <subcellularLocation>
        <location evidence="14">Nucleus</location>
    </subcellularLocation>
    <subcellularLocation>
        <location evidence="14">Mitochondrion</location>
    </subcellularLocation>
</comment>
<evidence type="ECO:0000256" key="14">
    <source>
        <dbReference type="HAMAP-Rule" id="MF_03183"/>
    </source>
</evidence>
<feature type="domain" description="HhH-GPD" evidence="15">
    <location>
        <begin position="111"/>
        <end position="260"/>
    </location>
</feature>
<dbReference type="SMART" id="SM00525">
    <property type="entry name" value="FES"/>
    <property type="match status" value="1"/>
</dbReference>
<reference evidence="16" key="2">
    <citation type="submission" date="2025-08" db="UniProtKB">
        <authorList>
            <consortium name="Ensembl"/>
        </authorList>
    </citation>
    <scope>IDENTIFICATION</scope>
</reference>
<dbReference type="GO" id="GO:0005634">
    <property type="term" value="C:nucleus"/>
    <property type="evidence" value="ECO:0007669"/>
    <property type="project" value="UniProtKB-SubCell"/>
</dbReference>
<comment type="catalytic activity">
    <reaction evidence="13 14">
        <text>2'-deoxyribonucleotide-(2'-deoxyribose 5'-phosphate)-2'-deoxyribonucleotide-DNA = a 3'-end 2'-deoxyribonucleotide-(2,3-dehydro-2,3-deoxyribose 5'-phosphate)-DNA + a 5'-end 5'-phospho-2'-deoxyribonucleoside-DNA + H(+)</text>
        <dbReference type="Rhea" id="RHEA:66592"/>
        <dbReference type="Rhea" id="RHEA-COMP:13180"/>
        <dbReference type="Rhea" id="RHEA-COMP:16897"/>
        <dbReference type="Rhea" id="RHEA-COMP:17067"/>
        <dbReference type="ChEBI" id="CHEBI:15378"/>
        <dbReference type="ChEBI" id="CHEBI:136412"/>
        <dbReference type="ChEBI" id="CHEBI:157695"/>
        <dbReference type="ChEBI" id="CHEBI:167181"/>
        <dbReference type="EC" id="4.2.99.18"/>
    </reaction>
</comment>